<evidence type="ECO:0000313" key="1">
    <source>
        <dbReference type="EMBL" id="QWV95131.1"/>
    </source>
</evidence>
<sequence length="150" mass="17363">MSDWQEQWERVNRYYDRFERMNGGVEAHGEPADYYFDDMWSFFQNCFHLRDWLKAGHFCPDKIAKSPDAYVNENEFLAICADLANATKHMMLTHRPKSGAEPKRVNRSLAVTGGSPVVTFKAAVKHKANLIDAFQLATHCMAAWREYLPD</sequence>
<protein>
    <submittedName>
        <fullName evidence="1">Uncharacterized protein</fullName>
    </submittedName>
</protein>
<dbReference type="RefSeq" id="WP_216801832.1">
    <property type="nucleotide sequence ID" value="NZ_CP076723.1"/>
</dbReference>
<gene>
    <name evidence="1" type="ORF">KP004_08120</name>
</gene>
<proteinExistence type="predicted"/>
<name>A0ABX8JDG5_9BACT</name>
<accession>A0ABX8JDG5</accession>
<evidence type="ECO:0000313" key="2">
    <source>
        <dbReference type="Proteomes" id="UP000683557"/>
    </source>
</evidence>
<dbReference type="Proteomes" id="UP000683557">
    <property type="component" value="Chromosome"/>
</dbReference>
<organism evidence="1 2">
    <name type="scientific">Geomonas oryzisoli</name>
    <dbReference type="NCBI Taxonomy" id="2847992"/>
    <lineage>
        <taxon>Bacteria</taxon>
        <taxon>Pseudomonadati</taxon>
        <taxon>Thermodesulfobacteriota</taxon>
        <taxon>Desulfuromonadia</taxon>
        <taxon>Geobacterales</taxon>
        <taxon>Geobacteraceae</taxon>
        <taxon>Geomonas</taxon>
    </lineage>
</organism>
<keyword evidence="2" id="KW-1185">Reference proteome</keyword>
<reference evidence="1 2" key="1">
    <citation type="submission" date="2021-06" db="EMBL/GenBank/DDBJ databases">
        <title>Gemonas diversity in paddy soil.</title>
        <authorList>
            <person name="Liu G."/>
        </authorList>
    </citation>
    <scope>NUCLEOTIDE SEQUENCE [LARGE SCALE GENOMIC DNA]</scope>
    <source>
        <strain evidence="1 2">RG10</strain>
    </source>
</reference>
<dbReference type="EMBL" id="CP076723">
    <property type="protein sequence ID" value="QWV95131.1"/>
    <property type="molecule type" value="Genomic_DNA"/>
</dbReference>